<sequence length="430" mass="49041">MTIDALLLILIVSATAVLFVDPFATSSTPADDELFFPPLADSSDISYFFGNYDLDGLHWALTNIFARSARNPNVSKELPQELVARGGGVTYTSEYKLKHDLAQAQYLLKYFKSKDPERAVYFESKVIPIYEKVLANIPPLDKLEKTKGLYAFTKEDYSLGIADVYNKGLFMTTADELDPNWRQHELLNEQLDFDAIQKEWFGDNAAGYSNEEMSTAASSPIPGVVVIDNLLDQRTLSLIRELLLKNTWWYQTKTPLEFGKYVGSYIDDGMHDPVLLELAKELHTKMPRIMNGHHLKYMWAYKYDSEWESGINLHADEAAVNVNIWISTEGADLQEDDYGGGLVVYTAKPKLSWDFQSYNTNTDFVRKKLLEPSNFANVTVKHQPNRCVMFDSALFHQTDKYRFKNGYENGRINLTLLFGEMKKGTSKEEL</sequence>
<dbReference type="AlphaFoldDB" id="A0A7S2PVS5"/>
<dbReference type="EMBL" id="HBGZ01024853">
    <property type="protein sequence ID" value="CAD9620301.1"/>
    <property type="molecule type" value="Transcribed_RNA"/>
</dbReference>
<accession>A0A7S2PVS5</accession>
<reference evidence="2" key="1">
    <citation type="submission" date="2021-01" db="EMBL/GenBank/DDBJ databases">
        <authorList>
            <person name="Corre E."/>
            <person name="Pelletier E."/>
            <person name="Niang G."/>
            <person name="Scheremetjew M."/>
            <person name="Finn R."/>
            <person name="Kale V."/>
            <person name="Holt S."/>
            <person name="Cochrane G."/>
            <person name="Meng A."/>
            <person name="Brown T."/>
            <person name="Cohen L."/>
        </authorList>
    </citation>
    <scope>NUCLEOTIDE SEQUENCE</scope>
    <source>
        <strain evidence="2">SM1012Den-03</strain>
    </source>
</reference>
<name>A0A7S2PVS5_9STRA</name>
<evidence type="ECO:0000256" key="1">
    <source>
        <dbReference type="SAM" id="SignalP"/>
    </source>
</evidence>
<evidence type="ECO:0000313" key="2">
    <source>
        <dbReference type="EMBL" id="CAD9620301.1"/>
    </source>
</evidence>
<keyword evidence="1" id="KW-0732">Signal</keyword>
<evidence type="ECO:0008006" key="3">
    <source>
        <dbReference type="Google" id="ProtNLM"/>
    </source>
</evidence>
<feature type="signal peptide" evidence="1">
    <location>
        <begin position="1"/>
        <end position="16"/>
    </location>
</feature>
<protein>
    <recommendedName>
        <fullName evidence="3">Prolyl 4-hydroxylase alpha subunit Fe(2+) 2OG dioxygenase domain-containing protein</fullName>
    </recommendedName>
</protein>
<proteinExistence type="predicted"/>
<gene>
    <name evidence="2" type="ORF">SMAR0320_LOCUS17618</name>
</gene>
<organism evidence="2">
    <name type="scientific">Skeletonema marinoi</name>
    <dbReference type="NCBI Taxonomy" id="267567"/>
    <lineage>
        <taxon>Eukaryota</taxon>
        <taxon>Sar</taxon>
        <taxon>Stramenopiles</taxon>
        <taxon>Ochrophyta</taxon>
        <taxon>Bacillariophyta</taxon>
        <taxon>Coscinodiscophyceae</taxon>
        <taxon>Thalassiosirophycidae</taxon>
        <taxon>Thalassiosirales</taxon>
        <taxon>Skeletonemataceae</taxon>
        <taxon>Skeletonema</taxon>
        <taxon>Skeletonema marinoi-dohrnii complex</taxon>
    </lineage>
</organism>
<feature type="chain" id="PRO_5030622801" description="Prolyl 4-hydroxylase alpha subunit Fe(2+) 2OG dioxygenase domain-containing protein" evidence="1">
    <location>
        <begin position="17"/>
        <end position="430"/>
    </location>
</feature>